<feature type="compositionally biased region" description="Pro residues" evidence="1">
    <location>
        <begin position="8"/>
        <end position="24"/>
    </location>
</feature>
<organism evidence="3">
    <name type="scientific">Triticum aestivum</name>
    <name type="common">Wheat</name>
    <dbReference type="NCBI Taxonomy" id="4565"/>
    <lineage>
        <taxon>Eukaryota</taxon>
        <taxon>Viridiplantae</taxon>
        <taxon>Streptophyta</taxon>
        <taxon>Embryophyta</taxon>
        <taxon>Tracheophyta</taxon>
        <taxon>Spermatophyta</taxon>
        <taxon>Magnoliopsida</taxon>
        <taxon>Liliopsida</taxon>
        <taxon>Poales</taxon>
        <taxon>Poaceae</taxon>
        <taxon>BOP clade</taxon>
        <taxon>Pooideae</taxon>
        <taxon>Triticodae</taxon>
        <taxon>Triticeae</taxon>
        <taxon>Triticinae</taxon>
        <taxon>Triticum</taxon>
    </lineage>
</organism>
<dbReference type="SUPFAM" id="SSF57756">
    <property type="entry name" value="Retrovirus zinc finger-like domains"/>
    <property type="match status" value="1"/>
</dbReference>
<name>A0A077RQK0_WHEAT</name>
<sequence length="383" mass="40625">MASSPPTTLTPPDPSLATDPPIPALRPNSPADPDPRLLVAGATVGDGASLSRSEGCHGLLPPLKLLPPSDRLPPNFRPQIVSDASQAPAEKGWVEVGGRHRPRLEKPSALPRKKKDDHSLAFKQRSYGLCFRCLAEDHFVADCRGPVTCLGCGHSSHRKRDCLGRLPASQGRLRRSMLPPYAPGLPNHEPPTSSQQLQQRSWAAVVASPMGLVQEALCSNSGVSWSGLSDPGKTTFAVDLGLLQPLFAAQTKTLRAELQALVTARVEEVVQPLRDMAVTLQGWAAWVSGLLERLEDTSDAGVAGCSSEVLATVALPVDVPPPSDLALHRMVTQGEEAQAKVAEKVRGTDDMERTEVSLPVGLVGEVPPLVSSPGMTASEGSRI</sequence>
<feature type="region of interest" description="Disordered" evidence="1">
    <location>
        <begin position="1"/>
        <end position="53"/>
    </location>
</feature>
<feature type="domain" description="CCHC-type" evidence="2">
    <location>
        <begin position="129"/>
        <end position="145"/>
    </location>
</feature>
<protein>
    <recommendedName>
        <fullName evidence="2">CCHC-type domain-containing protein</fullName>
    </recommendedName>
</protein>
<dbReference type="SMART" id="SM00343">
    <property type="entry name" value="ZnF_C2HC"/>
    <property type="match status" value="2"/>
</dbReference>
<dbReference type="InterPro" id="IPR001878">
    <property type="entry name" value="Znf_CCHC"/>
</dbReference>
<reference evidence="3" key="1">
    <citation type="journal article" date="2014" name="Science">
        <title>Structural and functional partitioning of bread wheat chromosome 3B.</title>
        <authorList>
            <person name="Choulet F."/>
            <person name="Alberti A."/>
            <person name="Theil S."/>
            <person name="Glover N."/>
            <person name="Barbe V."/>
            <person name="Daron J."/>
            <person name="Pingault L."/>
            <person name="Sourdille P."/>
            <person name="Couloux A."/>
            <person name="Paux E."/>
            <person name="Leroy P."/>
            <person name="Mangenot S."/>
            <person name="Guilhot N."/>
            <person name="Le Gouis J."/>
            <person name="Balfourier F."/>
            <person name="Alaux M."/>
            <person name="Jamilloux V."/>
            <person name="Poulain J."/>
            <person name="Durand C."/>
            <person name="Bellec A."/>
            <person name="Gaspin C."/>
            <person name="Safar J."/>
            <person name="Dolezel J."/>
            <person name="Rogers J."/>
            <person name="Vandepoele K."/>
            <person name="Aury J.M."/>
            <person name="Mayer K."/>
            <person name="Berges H."/>
            <person name="Quesneville H."/>
            <person name="Wincker P."/>
            <person name="Feuillet C."/>
        </authorList>
    </citation>
    <scope>NUCLEOTIDE SEQUENCE</scope>
</reference>
<dbReference type="GO" id="GO:0003676">
    <property type="term" value="F:nucleic acid binding"/>
    <property type="evidence" value="ECO:0007669"/>
    <property type="project" value="InterPro"/>
</dbReference>
<gene>
    <name evidence="3" type="ORF">TRAES_3BF002600050CFD_c1</name>
</gene>
<evidence type="ECO:0000259" key="2">
    <source>
        <dbReference type="SMART" id="SM00343"/>
    </source>
</evidence>
<accession>A0A077RQK0</accession>
<dbReference type="EMBL" id="HG670306">
    <property type="protein sequence ID" value="CDM81717.1"/>
    <property type="molecule type" value="Genomic_DNA"/>
</dbReference>
<dbReference type="InterPro" id="IPR036875">
    <property type="entry name" value="Znf_CCHC_sf"/>
</dbReference>
<proteinExistence type="predicted"/>
<dbReference type="GO" id="GO:0008270">
    <property type="term" value="F:zinc ion binding"/>
    <property type="evidence" value="ECO:0007669"/>
    <property type="project" value="InterPro"/>
</dbReference>
<feature type="domain" description="CCHC-type" evidence="2">
    <location>
        <begin position="148"/>
        <end position="164"/>
    </location>
</feature>
<evidence type="ECO:0000313" key="3">
    <source>
        <dbReference type="EMBL" id="CDM81717.1"/>
    </source>
</evidence>
<evidence type="ECO:0000256" key="1">
    <source>
        <dbReference type="SAM" id="MobiDB-lite"/>
    </source>
</evidence>
<feature type="region of interest" description="Disordered" evidence="1">
    <location>
        <begin position="84"/>
        <end position="118"/>
    </location>
</feature>
<feature type="region of interest" description="Disordered" evidence="1">
    <location>
        <begin position="178"/>
        <end position="197"/>
    </location>
</feature>
<dbReference type="AlphaFoldDB" id="A0A077RQK0"/>
<dbReference type="Gene3D" id="4.10.60.10">
    <property type="entry name" value="Zinc finger, CCHC-type"/>
    <property type="match status" value="1"/>
</dbReference>
<dbReference type="HOGENOM" id="CLU_722430_0_0_1"/>